<evidence type="ECO:0000313" key="5">
    <source>
        <dbReference type="Proteomes" id="UP001528912"/>
    </source>
</evidence>
<keyword evidence="5" id="KW-1185">Reference proteome</keyword>
<dbReference type="SUPFAM" id="SSF69047">
    <property type="entry name" value="Hypothetical protein YjbJ"/>
    <property type="match status" value="1"/>
</dbReference>
<dbReference type="Proteomes" id="UP001528912">
    <property type="component" value="Unassembled WGS sequence"/>
</dbReference>
<comment type="caution">
    <text evidence="4">The sequence shown here is derived from an EMBL/GenBank/DDBJ whole genome shotgun (WGS) entry which is preliminary data.</text>
</comment>
<dbReference type="InterPro" id="IPR036629">
    <property type="entry name" value="YjbJ_sf"/>
</dbReference>
<evidence type="ECO:0000256" key="1">
    <source>
        <dbReference type="ARBA" id="ARBA00009129"/>
    </source>
</evidence>
<dbReference type="Gene3D" id="1.10.1470.10">
    <property type="entry name" value="YjbJ"/>
    <property type="match status" value="1"/>
</dbReference>
<evidence type="ECO:0000256" key="2">
    <source>
        <dbReference type="SAM" id="MobiDB-lite"/>
    </source>
</evidence>
<accession>A0ABT6C443</accession>
<comment type="similarity">
    <text evidence="1">Belongs to the UPF0337 (CsbD) family.</text>
</comment>
<organism evidence="4 5">
    <name type="scientific">Luteipulveratus flavus</name>
    <dbReference type="NCBI Taxonomy" id="3031728"/>
    <lineage>
        <taxon>Bacteria</taxon>
        <taxon>Bacillati</taxon>
        <taxon>Actinomycetota</taxon>
        <taxon>Actinomycetes</taxon>
        <taxon>Micrococcales</taxon>
        <taxon>Dermacoccaceae</taxon>
        <taxon>Luteipulveratus</taxon>
    </lineage>
</organism>
<evidence type="ECO:0000259" key="3">
    <source>
        <dbReference type="Pfam" id="PF05532"/>
    </source>
</evidence>
<reference evidence="4 5" key="1">
    <citation type="submission" date="2023-03" db="EMBL/GenBank/DDBJ databases">
        <title>YIM 133296 draft genome.</title>
        <authorList>
            <person name="Xiong L."/>
        </authorList>
    </citation>
    <scope>NUCLEOTIDE SEQUENCE [LARGE SCALE GENOMIC DNA]</scope>
    <source>
        <strain evidence="4 5">YIM 133296</strain>
    </source>
</reference>
<dbReference type="RefSeq" id="WP_275239281.1">
    <property type="nucleotide sequence ID" value="NZ_JARFJC010000039.1"/>
</dbReference>
<feature type="compositionally biased region" description="Polar residues" evidence="2">
    <location>
        <begin position="1"/>
        <end position="13"/>
    </location>
</feature>
<sequence>MGFTDKVSNSAQDGTGRAKEAAGDLTDNRDLQAEGKADQSEASLKKAGENIKDAFKK</sequence>
<name>A0ABT6C443_9MICO</name>
<gene>
    <name evidence="4" type="ORF">P4R38_05250</name>
</gene>
<dbReference type="EMBL" id="JAROAV010000019">
    <property type="protein sequence ID" value="MDF8263647.1"/>
    <property type="molecule type" value="Genomic_DNA"/>
</dbReference>
<proteinExistence type="inferred from homology"/>
<feature type="domain" description="CsbD-like" evidence="3">
    <location>
        <begin position="5"/>
        <end position="57"/>
    </location>
</feature>
<dbReference type="InterPro" id="IPR008462">
    <property type="entry name" value="CsbD"/>
</dbReference>
<evidence type="ECO:0000313" key="4">
    <source>
        <dbReference type="EMBL" id="MDF8263647.1"/>
    </source>
</evidence>
<feature type="region of interest" description="Disordered" evidence="2">
    <location>
        <begin position="1"/>
        <end position="57"/>
    </location>
</feature>
<dbReference type="Pfam" id="PF05532">
    <property type="entry name" value="CsbD"/>
    <property type="match status" value="1"/>
</dbReference>
<protein>
    <submittedName>
        <fullName evidence="4">CsbD family protein</fullName>
    </submittedName>
</protein>
<feature type="compositionally biased region" description="Basic and acidic residues" evidence="2">
    <location>
        <begin position="16"/>
        <end position="57"/>
    </location>
</feature>